<feature type="region of interest" description="Disordered" evidence="1">
    <location>
        <begin position="872"/>
        <end position="902"/>
    </location>
</feature>
<evidence type="ECO:0008006" key="7">
    <source>
        <dbReference type="Google" id="ProtNLM"/>
    </source>
</evidence>
<dbReference type="InterPro" id="IPR010473">
    <property type="entry name" value="GTPase-bd"/>
</dbReference>
<dbReference type="Pfam" id="PF06367">
    <property type="entry name" value="Drf_FH3"/>
    <property type="match status" value="1"/>
</dbReference>
<dbReference type="PANTHER" id="PTHR45733:SF8">
    <property type="entry name" value="FORMIN-J"/>
    <property type="match status" value="1"/>
</dbReference>
<dbReference type="SUPFAM" id="SSF101447">
    <property type="entry name" value="Formin homology 2 domain (FH2 domain)"/>
    <property type="match status" value="1"/>
</dbReference>
<dbReference type="InterPro" id="IPR010472">
    <property type="entry name" value="FH3_dom"/>
</dbReference>
<evidence type="ECO:0000259" key="3">
    <source>
        <dbReference type="PROSITE" id="PS51232"/>
    </source>
</evidence>
<gene>
    <name evidence="5" type="ORF">AB1Y20_001360</name>
</gene>
<feature type="region of interest" description="Disordered" evidence="1">
    <location>
        <begin position="1199"/>
        <end position="1223"/>
    </location>
</feature>
<feature type="region of interest" description="Disordered" evidence="1">
    <location>
        <begin position="1252"/>
        <end position="1272"/>
    </location>
</feature>
<keyword evidence="6" id="KW-1185">Reference proteome</keyword>
<dbReference type="Proteomes" id="UP001515480">
    <property type="component" value="Unassembled WGS sequence"/>
</dbReference>
<organism evidence="5 6">
    <name type="scientific">Prymnesium parvum</name>
    <name type="common">Toxic golden alga</name>
    <dbReference type="NCBI Taxonomy" id="97485"/>
    <lineage>
        <taxon>Eukaryota</taxon>
        <taxon>Haptista</taxon>
        <taxon>Haptophyta</taxon>
        <taxon>Prymnesiophyceae</taxon>
        <taxon>Prymnesiales</taxon>
        <taxon>Prymnesiaceae</taxon>
        <taxon>Prymnesium</taxon>
    </lineage>
</organism>
<dbReference type="PROSITE" id="PS51232">
    <property type="entry name" value="GBD_FH3"/>
    <property type="match status" value="1"/>
</dbReference>
<accession>A0AB34KBH9</accession>
<comment type="caution">
    <text evidence="5">The sequence shown here is derived from an EMBL/GenBank/DDBJ whole genome shotgun (WGS) entry which is preliminary data.</text>
</comment>
<dbReference type="SUPFAM" id="SSF48371">
    <property type="entry name" value="ARM repeat"/>
    <property type="match status" value="1"/>
</dbReference>
<feature type="region of interest" description="Disordered" evidence="1">
    <location>
        <begin position="1307"/>
        <end position="1326"/>
    </location>
</feature>
<name>A0AB34KBH9_PRYPA</name>
<proteinExistence type="predicted"/>
<evidence type="ECO:0000259" key="2">
    <source>
        <dbReference type="PROSITE" id="PS50003"/>
    </source>
</evidence>
<dbReference type="PROSITE" id="PS50003">
    <property type="entry name" value="PH_DOMAIN"/>
    <property type="match status" value="1"/>
</dbReference>
<feature type="region of interest" description="Disordered" evidence="1">
    <location>
        <begin position="137"/>
        <end position="162"/>
    </location>
</feature>
<dbReference type="Gene3D" id="1.25.10.10">
    <property type="entry name" value="Leucine-rich Repeat Variant"/>
    <property type="match status" value="1"/>
</dbReference>
<feature type="compositionally biased region" description="Low complexity" evidence="1">
    <location>
        <begin position="1260"/>
        <end position="1272"/>
    </location>
</feature>
<dbReference type="SMART" id="SM01139">
    <property type="entry name" value="Drf_FH3"/>
    <property type="match status" value="1"/>
</dbReference>
<dbReference type="GO" id="GO:0003779">
    <property type="term" value="F:actin binding"/>
    <property type="evidence" value="ECO:0007669"/>
    <property type="project" value="InterPro"/>
</dbReference>
<evidence type="ECO:0000259" key="4">
    <source>
        <dbReference type="PROSITE" id="PS51444"/>
    </source>
</evidence>
<feature type="domain" description="PH" evidence="2">
    <location>
        <begin position="4"/>
        <end position="108"/>
    </location>
</feature>
<dbReference type="PROSITE" id="PS51444">
    <property type="entry name" value="FH2"/>
    <property type="match status" value="1"/>
</dbReference>
<dbReference type="EMBL" id="JBGBPQ010000001">
    <property type="protein sequence ID" value="KAL1530458.1"/>
    <property type="molecule type" value="Genomic_DNA"/>
</dbReference>
<dbReference type="Gene3D" id="1.20.58.2220">
    <property type="entry name" value="Formin, FH2 domain"/>
    <property type="match status" value="1"/>
</dbReference>
<evidence type="ECO:0000313" key="5">
    <source>
        <dbReference type="EMBL" id="KAL1530458.1"/>
    </source>
</evidence>
<dbReference type="InterPro" id="IPR015425">
    <property type="entry name" value="FH2_Formin"/>
</dbReference>
<dbReference type="InterPro" id="IPR001849">
    <property type="entry name" value="PH_domain"/>
</dbReference>
<feature type="compositionally biased region" description="Pro residues" evidence="1">
    <location>
        <begin position="698"/>
        <end position="736"/>
    </location>
</feature>
<dbReference type="InterPro" id="IPR014768">
    <property type="entry name" value="GBD/FH3_dom"/>
</dbReference>
<feature type="domain" description="GBD/FH3" evidence="3">
    <location>
        <begin position="199"/>
        <end position="584"/>
    </location>
</feature>
<feature type="compositionally biased region" description="Basic and acidic residues" evidence="1">
    <location>
        <begin position="1199"/>
        <end position="1213"/>
    </location>
</feature>
<feature type="region of interest" description="Disordered" evidence="1">
    <location>
        <begin position="637"/>
        <end position="658"/>
    </location>
</feature>
<dbReference type="SMART" id="SM00498">
    <property type="entry name" value="FH2"/>
    <property type="match status" value="1"/>
</dbReference>
<sequence length="1326" mass="142422">MPEGIDHQGYLYKLKENKKEWKKIYVTLQNCDIVYYESPSHVRTNRRMKDGVKTIISAIAQPFYDGMPPPVDSPHYLVIETTHARKTFCAKSAEERKGWLDAIKRNGERAARIAIMGRQSSAGHPSARVPASAVNVAASGDPSGRSSVVRPHSSSVGNSSKKGFFSKAAGMVNRTSTAAGSNDVKSSFSRTTLNHADSGPVINDTEVDTKIDQVLNTLGLPQAQTEAILKMPQDKKREMLHMFSKQQAAESAAPSKASATPYINLLKDDPDVEELTKVATWLGTSHLPKVKEFIEAKGSIAIAEVLTDLCRYQERSHDDYQKLDAGMRCVKALIKTDAGLNNLIQYKQVCHSFAASGGSLLLCQHENLLQKCVEVLCALAVFSPEGHKTVLGTIDELALQVGDDERFSPIVKRLQEPRTLLHRFHLQLLNALVSGCDEIEERVTLREELLMLDFIELTRSLMSRSGNDEVDVQIAIFDQEMRADAGEIGQKVSPSKSSLHSDAIRLPDGTMPPPPPPGDAPGSSSELLLSHHNTSWLSNDEQKQQLDSILQVLSTVATGEKNLTLWHLLAEAGRQAVSVIEGGEAPSSQAIAQRVQQTISEGAAPPGSTKELTEMAQKLKEAEALRKAAESEAAYLRSKAAEGGPTNVGSSTGLSGVSADDVSAADLESMSVDELKKRAAENAKLRAQLKELQTNLSKPPPPIIGQGAPPPPPIPGGAALPPPVIGQGAPPPPPIPGGALMAPPVIGQGAPPPPPIPSGALLPPPAIGAPPPPPIAGLAPPPPIPSGAPPPPPVPGGAPPPPALPGAPPVPGMAAKPKLPPKKKQDPSLPMRPLHWAKLPDIKAVDTIWVSDGFDESKAKLDPESLESLFGLNPKVETRSQRSSSDGTSSSQQMKSKKTEKVQLVDQQRAQNISIGLTQIRLPDEDIKQSILNPDAVTLSSEQVDKLLNLLPTAEEVEQVKEYISGGGDREQLGRVELFFLVLSEVKQLRARVQALQVVHQFVHQWQSLHDEAGVVAKACQEIRKSAAFKDILQRVLAIGNYLNGLSNRGGAYGFKLSDLSKLVQVKSADNKTTLLHYLARVISDTDVLEGLKTQLEHVAAARSVSLADKKGDLSKLGVSFKQVESLLASNKDENDRLVVKLKAFCEQNSARLTQLQEQFSSAESKLKETAIWLGEKPTAGTDELFSPISSFVSALNKANDDNVREEEAEKRKAAAASRGKMGGPRAGIGGVIAGKPDGNMLQEIQMKQLKRAERAAQATGSGQTSQSVAQQQQRLLANQTFTQGNGLGDNLAAGAATGAIYRQRRMERQSMQVQQKGVPLVKALP</sequence>
<dbReference type="Gene3D" id="2.30.29.30">
    <property type="entry name" value="Pleckstrin-homology domain (PH domain)/Phosphotyrosine-binding domain (PTB)"/>
    <property type="match status" value="1"/>
</dbReference>
<dbReference type="CDD" id="cd00821">
    <property type="entry name" value="PH"/>
    <property type="match status" value="1"/>
</dbReference>
<dbReference type="Pfam" id="PF02181">
    <property type="entry name" value="FH2"/>
    <property type="match status" value="1"/>
</dbReference>
<dbReference type="Pfam" id="PF00169">
    <property type="entry name" value="PH"/>
    <property type="match status" value="1"/>
</dbReference>
<feature type="region of interest" description="Disordered" evidence="1">
    <location>
        <begin position="487"/>
        <end position="527"/>
    </location>
</feature>
<dbReference type="GO" id="GO:0030036">
    <property type="term" value="P:actin cytoskeleton organization"/>
    <property type="evidence" value="ECO:0007669"/>
    <property type="project" value="InterPro"/>
</dbReference>
<dbReference type="InterPro" id="IPR016024">
    <property type="entry name" value="ARM-type_fold"/>
</dbReference>
<evidence type="ECO:0000313" key="6">
    <source>
        <dbReference type="Proteomes" id="UP001515480"/>
    </source>
</evidence>
<dbReference type="SUPFAM" id="SSF50729">
    <property type="entry name" value="PH domain-like"/>
    <property type="match status" value="1"/>
</dbReference>
<dbReference type="InterPro" id="IPR051144">
    <property type="entry name" value="Formin_homology_domain"/>
</dbReference>
<dbReference type="SMART" id="SM00233">
    <property type="entry name" value="PH"/>
    <property type="match status" value="1"/>
</dbReference>
<feature type="domain" description="FH2" evidence="4">
    <location>
        <begin position="821"/>
        <end position="1222"/>
    </location>
</feature>
<feature type="compositionally biased region" description="Low complexity" evidence="1">
    <location>
        <begin position="142"/>
        <end position="157"/>
    </location>
</feature>
<dbReference type="Pfam" id="PF06371">
    <property type="entry name" value="Drf_GBD"/>
    <property type="match status" value="1"/>
</dbReference>
<feature type="compositionally biased region" description="Pro residues" evidence="1">
    <location>
        <begin position="750"/>
        <end position="811"/>
    </location>
</feature>
<dbReference type="SMART" id="SM01140">
    <property type="entry name" value="Drf_GBD"/>
    <property type="match status" value="1"/>
</dbReference>
<feature type="compositionally biased region" description="Low complexity" evidence="1">
    <location>
        <begin position="881"/>
        <end position="894"/>
    </location>
</feature>
<dbReference type="GO" id="GO:0031267">
    <property type="term" value="F:small GTPase binding"/>
    <property type="evidence" value="ECO:0007669"/>
    <property type="project" value="InterPro"/>
</dbReference>
<reference evidence="5 6" key="1">
    <citation type="journal article" date="2024" name="Science">
        <title>Giant polyketide synthase enzymes in the biosynthesis of giant marine polyether toxins.</title>
        <authorList>
            <person name="Fallon T.R."/>
            <person name="Shende V.V."/>
            <person name="Wierzbicki I.H."/>
            <person name="Pendleton A.L."/>
            <person name="Watervoot N.F."/>
            <person name="Auber R.P."/>
            <person name="Gonzalez D.J."/>
            <person name="Wisecaver J.H."/>
            <person name="Moore B.S."/>
        </authorList>
    </citation>
    <scope>NUCLEOTIDE SEQUENCE [LARGE SCALE GENOMIC DNA]</scope>
    <source>
        <strain evidence="5 6">12B1</strain>
    </source>
</reference>
<feature type="compositionally biased region" description="Low complexity" evidence="1">
    <location>
        <begin position="737"/>
        <end position="749"/>
    </location>
</feature>
<dbReference type="InterPro" id="IPR011989">
    <property type="entry name" value="ARM-like"/>
</dbReference>
<dbReference type="InterPro" id="IPR011993">
    <property type="entry name" value="PH-like_dom_sf"/>
</dbReference>
<dbReference type="PANTHER" id="PTHR45733">
    <property type="entry name" value="FORMIN-J"/>
    <property type="match status" value="1"/>
</dbReference>
<dbReference type="InterPro" id="IPR042201">
    <property type="entry name" value="FH2_Formin_sf"/>
</dbReference>
<feature type="region of interest" description="Disordered" evidence="1">
    <location>
        <begin position="694"/>
        <end position="833"/>
    </location>
</feature>
<evidence type="ECO:0000256" key="1">
    <source>
        <dbReference type="SAM" id="MobiDB-lite"/>
    </source>
</evidence>
<protein>
    <recommendedName>
        <fullName evidence="7">Formin-like protein</fullName>
    </recommendedName>
</protein>
<feature type="compositionally biased region" description="Pro residues" evidence="1">
    <location>
        <begin position="510"/>
        <end position="519"/>
    </location>
</feature>